<keyword evidence="2" id="KW-0472">Membrane</keyword>
<dbReference type="Gene3D" id="2.60.40.10">
    <property type="entry name" value="Immunoglobulins"/>
    <property type="match status" value="2"/>
</dbReference>
<dbReference type="InterPro" id="IPR007110">
    <property type="entry name" value="Ig-like_dom"/>
</dbReference>
<dbReference type="GO" id="GO:0070374">
    <property type="term" value="P:positive regulation of ERK1 and ERK2 cascade"/>
    <property type="evidence" value="ECO:0007669"/>
    <property type="project" value="TreeGrafter"/>
</dbReference>
<dbReference type="GO" id="GO:0045121">
    <property type="term" value="C:membrane raft"/>
    <property type="evidence" value="ECO:0007669"/>
    <property type="project" value="TreeGrafter"/>
</dbReference>
<evidence type="ECO:0000313" key="4">
    <source>
        <dbReference type="EMBL" id="RVE55918.1"/>
    </source>
</evidence>
<dbReference type="AlphaFoldDB" id="A0A3S2PMP9"/>
<protein>
    <recommendedName>
        <fullName evidence="3">Ig-like domain-containing protein</fullName>
    </recommendedName>
</protein>
<dbReference type="Proteomes" id="UP000283210">
    <property type="component" value="Chromosome 24"/>
</dbReference>
<reference evidence="4 5" key="2">
    <citation type="submission" date="2019-01" db="EMBL/GenBank/DDBJ databases">
        <title>A chromosome length genome reference of the Java medaka (oryzias javanicus).</title>
        <authorList>
            <person name="Herpin A."/>
            <person name="Takehana Y."/>
            <person name="Naruse K."/>
            <person name="Ansai S."/>
            <person name="Kawaguchi M."/>
        </authorList>
    </citation>
    <scope>NUCLEOTIDE SEQUENCE [LARGE SCALE GENOMIC DNA]</scope>
    <source>
        <strain evidence="4">RS831</strain>
        <tissue evidence="4">Whole body</tissue>
    </source>
</reference>
<dbReference type="GO" id="GO:0009897">
    <property type="term" value="C:external side of plasma membrane"/>
    <property type="evidence" value="ECO:0007669"/>
    <property type="project" value="TreeGrafter"/>
</dbReference>
<dbReference type="InterPro" id="IPR013783">
    <property type="entry name" value="Ig-like_fold"/>
</dbReference>
<dbReference type="PANTHER" id="PTHR11422">
    <property type="entry name" value="T-CELL SURFACE GLYCOPROTEIN CD4"/>
    <property type="match status" value="1"/>
</dbReference>
<name>A0A3S2PMP9_ORYJA</name>
<dbReference type="GO" id="GO:0042110">
    <property type="term" value="P:T cell activation"/>
    <property type="evidence" value="ECO:0007669"/>
    <property type="project" value="TreeGrafter"/>
</dbReference>
<dbReference type="SMART" id="SM00408">
    <property type="entry name" value="IGc2"/>
    <property type="match status" value="2"/>
</dbReference>
<feature type="transmembrane region" description="Helical" evidence="2">
    <location>
        <begin position="465"/>
        <end position="486"/>
    </location>
</feature>
<dbReference type="InterPro" id="IPR013106">
    <property type="entry name" value="Ig_V-set"/>
</dbReference>
<feature type="domain" description="Ig-like" evidence="3">
    <location>
        <begin position="263"/>
        <end position="354"/>
    </location>
</feature>
<gene>
    <name evidence="4" type="ORF">OJAV_G00230820</name>
</gene>
<dbReference type="EMBL" id="CM012460">
    <property type="protein sequence ID" value="RVE55918.1"/>
    <property type="molecule type" value="Genomic_DNA"/>
</dbReference>
<dbReference type="PANTHER" id="PTHR11422:SF5">
    <property type="entry name" value="DIVERSE IMMUNOGLOBULIN DOMAIN-CONTAINING PROTEIN 1.1 ISOFORM X1-RELATED"/>
    <property type="match status" value="1"/>
</dbReference>
<proteinExistence type="predicted"/>
<dbReference type="Pfam" id="PF07686">
    <property type="entry name" value="V-set"/>
    <property type="match status" value="2"/>
</dbReference>
<evidence type="ECO:0000256" key="1">
    <source>
        <dbReference type="SAM" id="MobiDB-lite"/>
    </source>
</evidence>
<dbReference type="GO" id="GO:1990782">
    <property type="term" value="F:protein tyrosine kinase binding"/>
    <property type="evidence" value="ECO:0007669"/>
    <property type="project" value="TreeGrafter"/>
</dbReference>
<evidence type="ECO:0000256" key="2">
    <source>
        <dbReference type="SAM" id="Phobius"/>
    </source>
</evidence>
<dbReference type="SMART" id="SM00409">
    <property type="entry name" value="IG"/>
    <property type="match status" value="2"/>
</dbReference>
<dbReference type="SUPFAM" id="SSF48726">
    <property type="entry name" value="Immunoglobulin"/>
    <property type="match status" value="3"/>
</dbReference>
<feature type="compositionally biased region" description="Polar residues" evidence="1">
    <location>
        <begin position="522"/>
        <end position="537"/>
    </location>
</feature>
<dbReference type="PROSITE" id="PS50835">
    <property type="entry name" value="IG_LIKE"/>
    <property type="match status" value="2"/>
</dbReference>
<dbReference type="GO" id="GO:0035723">
    <property type="term" value="P:interleukin-15-mediated signaling pathway"/>
    <property type="evidence" value="ECO:0007669"/>
    <property type="project" value="TreeGrafter"/>
</dbReference>
<keyword evidence="5" id="KW-1185">Reference proteome</keyword>
<evidence type="ECO:0000259" key="3">
    <source>
        <dbReference type="PROSITE" id="PS50835"/>
    </source>
</evidence>
<evidence type="ECO:0000313" key="5">
    <source>
        <dbReference type="Proteomes" id="UP000283210"/>
    </source>
</evidence>
<dbReference type="InterPro" id="IPR036179">
    <property type="entry name" value="Ig-like_dom_sf"/>
</dbReference>
<dbReference type="InterPro" id="IPR003598">
    <property type="entry name" value="Ig_sub2"/>
</dbReference>
<feature type="region of interest" description="Disordered" evidence="1">
    <location>
        <begin position="493"/>
        <end position="538"/>
    </location>
</feature>
<reference evidence="4 5" key="1">
    <citation type="submission" date="2018-11" db="EMBL/GenBank/DDBJ databases">
        <authorList>
            <person name="Lopez-Roques C."/>
            <person name="Donnadieu C."/>
            <person name="Bouchez O."/>
            <person name="Klopp C."/>
            <person name="Cabau C."/>
            <person name="Zahm M."/>
        </authorList>
    </citation>
    <scope>NUCLEOTIDE SEQUENCE [LARGE SCALE GENOMIC DNA]</scope>
    <source>
        <strain evidence="4">RS831</strain>
        <tissue evidence="4">Whole body</tissue>
    </source>
</reference>
<feature type="domain" description="Ig-like" evidence="3">
    <location>
        <begin position="70"/>
        <end position="160"/>
    </location>
</feature>
<organism evidence="4 5">
    <name type="scientific">Oryzias javanicus</name>
    <name type="common">Javanese ricefish</name>
    <name type="synonym">Aplocheilus javanicus</name>
    <dbReference type="NCBI Taxonomy" id="123683"/>
    <lineage>
        <taxon>Eukaryota</taxon>
        <taxon>Metazoa</taxon>
        <taxon>Chordata</taxon>
        <taxon>Craniata</taxon>
        <taxon>Vertebrata</taxon>
        <taxon>Euteleostomi</taxon>
        <taxon>Actinopterygii</taxon>
        <taxon>Neopterygii</taxon>
        <taxon>Teleostei</taxon>
        <taxon>Neoteleostei</taxon>
        <taxon>Acanthomorphata</taxon>
        <taxon>Ovalentaria</taxon>
        <taxon>Atherinomorphae</taxon>
        <taxon>Beloniformes</taxon>
        <taxon>Adrianichthyidae</taxon>
        <taxon>Oryziinae</taxon>
        <taxon>Oryzias</taxon>
    </lineage>
</organism>
<dbReference type="GO" id="GO:0042289">
    <property type="term" value="F:MHC class II protein binding"/>
    <property type="evidence" value="ECO:0007669"/>
    <property type="project" value="TreeGrafter"/>
</dbReference>
<keyword evidence="2" id="KW-0812">Transmembrane</keyword>
<accession>A0A3S2PMP9</accession>
<dbReference type="InterPro" id="IPR003599">
    <property type="entry name" value="Ig_sub"/>
</dbReference>
<keyword evidence="2" id="KW-1133">Transmembrane helix</keyword>
<dbReference type="OrthoDB" id="8869347at2759"/>
<sequence>MRSLKNDTNFSEWVEPRLYILLSLHQRGKEHLQRETNKERMTLRLELIIIFMLQSRGISGKDEHLYKRVGEDVLIDCGAGRSSDQCSDVQWLHDRPKNTETEILTIEINIQKSSVGASRLSVDSDCSLIIRNITYKDAGRYICRIGNWDNVVYLNILIITLSLSDVHGGVDLTCSLKSYYDGFCKQNRIIWMDETRTKLSGKNSEFEVKEQRNCDSVLTVKHQGGNNKRFTCKFLEDNKMKIDADYVLTGFSGKTEHLYHRVGEDVLLPCIDKSSSSSCSDINWLYQKDPSASAITEVKNGIVIQSSVRASRLNVSSNCSLLIRNITDEDAGRYDCQVKNKNDANLVLNTLSISTDPPEVHPRGNESVTLLCSLKRYDKTILCEQNSIIWMDERGSQLTGEGVEFEFRGQTNCVSVLTVKHQSRNNKKFTCKFLEDNEVKIDADYVDVLDLSDSTHSNSVISPDIIIGAVVGVVLVLLVIFAVLLFKTKRAKATNDHNGGKDFQMPTYQNSEPDSGPESELTYASVNHSRSKATSKITIKEEEGEVTYSTVKRN</sequence>
<dbReference type="CDD" id="cd00096">
    <property type="entry name" value="Ig"/>
    <property type="match status" value="1"/>
</dbReference>